<sequence length="98" mass="11063">MPRKNPSTPMLGTRSINFTPPLIEFGPGDSPSESWVFIFHDEALTRVMKRGCECPNSQIPYAIKYFGCLIFISPPRLFSPPPRVTILEHLFHSPDMGT</sequence>
<accession>A0A8X7CSS2</accession>
<dbReference type="AlphaFoldDB" id="A0A8X7CSS2"/>
<dbReference type="EMBL" id="BMAV01021323">
    <property type="protein sequence ID" value="GFY75337.1"/>
    <property type="molecule type" value="Genomic_DNA"/>
</dbReference>
<evidence type="ECO:0000313" key="2">
    <source>
        <dbReference type="Proteomes" id="UP000886998"/>
    </source>
</evidence>
<comment type="caution">
    <text evidence="1">The sequence shown here is derived from an EMBL/GenBank/DDBJ whole genome shotgun (WGS) entry which is preliminary data.</text>
</comment>
<name>A0A8X7CSS2_9ARAC</name>
<keyword evidence="2" id="KW-1185">Reference proteome</keyword>
<evidence type="ECO:0000313" key="1">
    <source>
        <dbReference type="EMBL" id="GFY75337.1"/>
    </source>
</evidence>
<proteinExistence type="predicted"/>
<gene>
    <name evidence="1" type="ORF">TNIN_281131</name>
</gene>
<reference evidence="1" key="1">
    <citation type="submission" date="2020-08" db="EMBL/GenBank/DDBJ databases">
        <title>Multicomponent nature underlies the extraordinary mechanical properties of spider dragline silk.</title>
        <authorList>
            <person name="Kono N."/>
            <person name="Nakamura H."/>
            <person name="Mori M."/>
            <person name="Yoshida Y."/>
            <person name="Ohtoshi R."/>
            <person name="Malay A.D."/>
            <person name="Moran D.A.P."/>
            <person name="Tomita M."/>
            <person name="Numata K."/>
            <person name="Arakawa K."/>
        </authorList>
    </citation>
    <scope>NUCLEOTIDE SEQUENCE</scope>
</reference>
<organism evidence="1 2">
    <name type="scientific">Trichonephila inaurata madagascariensis</name>
    <dbReference type="NCBI Taxonomy" id="2747483"/>
    <lineage>
        <taxon>Eukaryota</taxon>
        <taxon>Metazoa</taxon>
        <taxon>Ecdysozoa</taxon>
        <taxon>Arthropoda</taxon>
        <taxon>Chelicerata</taxon>
        <taxon>Arachnida</taxon>
        <taxon>Araneae</taxon>
        <taxon>Araneomorphae</taxon>
        <taxon>Entelegynae</taxon>
        <taxon>Araneoidea</taxon>
        <taxon>Nephilidae</taxon>
        <taxon>Trichonephila</taxon>
        <taxon>Trichonephila inaurata</taxon>
    </lineage>
</organism>
<protein>
    <submittedName>
        <fullName evidence="1">Uncharacterized protein</fullName>
    </submittedName>
</protein>
<dbReference type="Proteomes" id="UP000886998">
    <property type="component" value="Unassembled WGS sequence"/>
</dbReference>